<sequence>MSFLQNDPASCGVNNAVNKLNNRVNDNNSVNQQLQYRNNQASGLQEARNQFNRLNRVDRKVQEEFHSFQNEISWQERPLDSFRFKASDSSIQPAQLGGSHQQDQRQQWVTDFQKLSIQDSRRTKENIGLSLQHGVQPKTGMMMSGQNAHAWSAEFNGITRRQEEIEGREDYIARKKIVGPISSFNQTYGVGQNINNGDWRYQKQSNLEESKERTDAAFESAFNEIEKHINTNDETKRDWMEDDAQEEANIQGKTENIESKNRTDESEKEKFADIAKSVFDAMEKGSSHASAKTNDKFKNSKFLHLMDQISKREVEINKTNDKFIDARGHDIRDDLPDPLRDLRDTNLYEGGPFEAAREIGANQGQQISPGDWETDI</sequence>
<name>A0A871R114_DEKBR</name>
<feature type="compositionally biased region" description="Basic and acidic residues" evidence="6">
    <location>
        <begin position="255"/>
        <end position="269"/>
    </location>
</feature>
<dbReference type="RefSeq" id="XP_041136406.1">
    <property type="nucleotide sequence ID" value="XM_041283054.1"/>
</dbReference>
<organism evidence="8 9">
    <name type="scientific">Dekkera bruxellensis</name>
    <name type="common">Brettanomyces custersii</name>
    <dbReference type="NCBI Taxonomy" id="5007"/>
    <lineage>
        <taxon>Eukaryota</taxon>
        <taxon>Fungi</taxon>
        <taxon>Dikarya</taxon>
        <taxon>Ascomycota</taxon>
        <taxon>Saccharomycotina</taxon>
        <taxon>Pichiomycetes</taxon>
        <taxon>Pichiales</taxon>
        <taxon>Pichiaceae</taxon>
        <taxon>Brettanomyces</taxon>
    </lineage>
</organism>
<evidence type="ECO:0000256" key="5">
    <source>
        <dbReference type="ARBA" id="ARBA00023140"/>
    </source>
</evidence>
<evidence type="ECO:0000313" key="8">
    <source>
        <dbReference type="EMBL" id="QOU19913.1"/>
    </source>
</evidence>
<gene>
    <name evidence="8" type="ORF">BRETT_004558</name>
</gene>
<dbReference type="KEGG" id="bbrx:BRETT_004558"/>
<dbReference type="Pfam" id="PF25098">
    <property type="entry name" value="PEX18_PEX21_C"/>
    <property type="match status" value="1"/>
</dbReference>
<evidence type="ECO:0000259" key="7">
    <source>
        <dbReference type="Pfam" id="PF25098"/>
    </source>
</evidence>
<feature type="domain" description="PEX18/PEX21 C-terminal" evidence="7">
    <location>
        <begin position="265"/>
        <end position="321"/>
    </location>
</feature>
<dbReference type="Proteomes" id="UP000663131">
    <property type="component" value="Chromosome 7"/>
</dbReference>
<evidence type="ECO:0000313" key="9">
    <source>
        <dbReference type="Proteomes" id="UP000663131"/>
    </source>
</evidence>
<proteinExistence type="predicted"/>
<keyword evidence="4" id="KW-0832">Ubl conjugation</keyword>
<dbReference type="Gene3D" id="6.10.280.230">
    <property type="match status" value="1"/>
</dbReference>
<feature type="region of interest" description="Disordered" evidence="6">
    <location>
        <begin position="246"/>
        <end position="269"/>
    </location>
</feature>
<dbReference type="EMBL" id="CP063135">
    <property type="protein sequence ID" value="QOU19913.1"/>
    <property type="molecule type" value="Genomic_DNA"/>
</dbReference>
<evidence type="ECO:0000256" key="4">
    <source>
        <dbReference type="ARBA" id="ARBA00022843"/>
    </source>
</evidence>
<evidence type="ECO:0000256" key="6">
    <source>
        <dbReference type="SAM" id="MobiDB-lite"/>
    </source>
</evidence>
<dbReference type="GO" id="GO:0005777">
    <property type="term" value="C:peroxisome"/>
    <property type="evidence" value="ECO:0007669"/>
    <property type="project" value="UniProtKB-SubCell"/>
</dbReference>
<protein>
    <recommendedName>
        <fullName evidence="7">PEX18/PEX21 C-terminal domain-containing protein</fullName>
    </recommendedName>
</protein>
<reference evidence="8" key="1">
    <citation type="submission" date="2020-10" db="EMBL/GenBank/DDBJ databases">
        <authorList>
            <person name="Palmer J.M."/>
        </authorList>
    </citation>
    <scope>NUCLEOTIDE SEQUENCE</scope>
    <source>
        <strain evidence="8">UCD 2041</strain>
    </source>
</reference>
<keyword evidence="5" id="KW-0576">Peroxisome</keyword>
<dbReference type="InterPro" id="IPR056940">
    <property type="entry name" value="PEX18_PEX21_C"/>
</dbReference>
<evidence type="ECO:0000256" key="2">
    <source>
        <dbReference type="ARBA" id="ARBA00004496"/>
    </source>
</evidence>
<reference evidence="8" key="2">
    <citation type="journal article" name="BMC Genomics">
        <title>New genome assemblies reveal patterns of domestication and adaptation across Brettanomyces (Dekkera) species.</title>
        <authorList>
            <person name="Roach M.J."/>
            <person name="Borneman A.R."/>
        </authorList>
    </citation>
    <scope>NUCLEOTIDE SEQUENCE</scope>
    <source>
        <strain evidence="8">UCD 2041</strain>
    </source>
</reference>
<comment type="subcellular location">
    <subcellularLocation>
        <location evidence="2">Cytoplasm</location>
    </subcellularLocation>
    <subcellularLocation>
        <location evidence="1">Peroxisome</location>
    </subcellularLocation>
</comment>
<accession>A0A871R114</accession>
<dbReference type="AlphaFoldDB" id="A0A871R114"/>
<keyword evidence="3" id="KW-0963">Cytoplasm</keyword>
<evidence type="ECO:0000256" key="3">
    <source>
        <dbReference type="ARBA" id="ARBA00022490"/>
    </source>
</evidence>
<feature type="region of interest" description="Disordered" evidence="6">
    <location>
        <begin position="354"/>
        <end position="376"/>
    </location>
</feature>
<dbReference type="OrthoDB" id="5407351at2759"/>
<evidence type="ECO:0000256" key="1">
    <source>
        <dbReference type="ARBA" id="ARBA00004275"/>
    </source>
</evidence>
<dbReference type="GeneID" id="64576481"/>